<protein>
    <submittedName>
        <fullName evidence="8">Putative sensor-like histidine kinase</fullName>
    </submittedName>
</protein>
<feature type="transmembrane region" description="Helical" evidence="5">
    <location>
        <begin position="112"/>
        <end position="128"/>
    </location>
</feature>
<dbReference type="EMBL" id="CP015961">
    <property type="protein sequence ID" value="ANI91747.1"/>
    <property type="molecule type" value="Genomic_DNA"/>
</dbReference>
<sequence>MSSVSRAPEPRDRVDAQPQQPAPAPDNAVARRGYPGPHKLYRNPRRGILGGVTAGIAEYLRLSPTQVRVAFVVLAMLGFFGGLLYAGLWMFLPSRPLPPQLSKEELDSERRTGHWLIFAGIVASLFAGSMLVSALFMVAIPLVVVAAGAAVVWQALDSAGDAADESESGSTSVLSGLLSDRFALFRLGGGGALVFLGLAVILLREVSIAEMGSAVLAVVVTLGGIALLTVPLWMRMIRTVETERAEKARERERANMASHLHDSVLQTLALIQKRADDPAQVTRLARRQERELRQWLFEAGEKSRNDPSSVAAGVERICEEIEDNYEIAVSQVVVGGDAPLADKENAALAAAREALVNVAKHAQVDRADVFCEVDSDDGGVLEIFVRDRGIGFDPDAVPGDRKGLAMSIRQRVESRGGSVRVRSTMATGTEIAIRMPCTKSEEKVG</sequence>
<dbReference type="AlphaFoldDB" id="A0A173LKC3"/>
<dbReference type="Proteomes" id="UP000186104">
    <property type="component" value="Chromosome"/>
</dbReference>
<keyword evidence="5" id="KW-0472">Membrane</keyword>
<dbReference type="PANTHER" id="PTHR24421:SF61">
    <property type="entry name" value="OXYGEN SENSOR HISTIDINE KINASE NREB"/>
    <property type="match status" value="1"/>
</dbReference>
<evidence type="ECO:0000256" key="4">
    <source>
        <dbReference type="SAM" id="MobiDB-lite"/>
    </source>
</evidence>
<dbReference type="GO" id="GO:0000160">
    <property type="term" value="P:phosphorelay signal transduction system"/>
    <property type="evidence" value="ECO:0007669"/>
    <property type="project" value="UniProtKB-KW"/>
</dbReference>
<feature type="transmembrane region" description="Helical" evidence="5">
    <location>
        <begin position="183"/>
        <end position="203"/>
    </location>
</feature>
<feature type="transmembrane region" description="Helical" evidence="5">
    <location>
        <begin position="215"/>
        <end position="234"/>
    </location>
</feature>
<evidence type="ECO:0000259" key="7">
    <source>
        <dbReference type="Pfam" id="PF04024"/>
    </source>
</evidence>
<reference evidence="8 9" key="1">
    <citation type="submission" date="2016-06" db="EMBL/GenBank/DDBJ databases">
        <title>Complete genome sequence of a saline-alkali tolerant type strain Dietzia timorensis ID05-A0528T.</title>
        <authorList>
            <person name="Wu X."/>
        </authorList>
    </citation>
    <scope>NUCLEOTIDE SEQUENCE [LARGE SCALE GENOMIC DNA]</scope>
    <source>
        <strain evidence="8 9">ID05-A0528</strain>
    </source>
</reference>
<keyword evidence="5" id="KW-0812">Transmembrane</keyword>
<dbReference type="STRING" id="499555.BJL86_0954"/>
<keyword evidence="2 8" id="KW-0418">Kinase</keyword>
<feature type="domain" description="Phage shock protein PspC N-terminal" evidence="7">
    <location>
        <begin position="39"/>
        <end position="94"/>
    </location>
</feature>
<dbReference type="OrthoDB" id="3534856at2"/>
<dbReference type="SUPFAM" id="SSF55874">
    <property type="entry name" value="ATPase domain of HSP90 chaperone/DNA topoisomerase II/histidine kinase"/>
    <property type="match status" value="1"/>
</dbReference>
<dbReference type="InterPro" id="IPR036890">
    <property type="entry name" value="HATPase_C_sf"/>
</dbReference>
<dbReference type="InterPro" id="IPR050482">
    <property type="entry name" value="Sensor_HK_TwoCompSys"/>
</dbReference>
<evidence type="ECO:0000256" key="3">
    <source>
        <dbReference type="ARBA" id="ARBA00023012"/>
    </source>
</evidence>
<dbReference type="Pfam" id="PF02518">
    <property type="entry name" value="HATPase_c"/>
    <property type="match status" value="1"/>
</dbReference>
<feature type="region of interest" description="Disordered" evidence="4">
    <location>
        <begin position="1"/>
        <end position="42"/>
    </location>
</feature>
<feature type="transmembrane region" description="Helical" evidence="5">
    <location>
        <begin position="69"/>
        <end position="92"/>
    </location>
</feature>
<dbReference type="InterPro" id="IPR007168">
    <property type="entry name" value="Phageshock_PspC_N"/>
</dbReference>
<evidence type="ECO:0000256" key="2">
    <source>
        <dbReference type="ARBA" id="ARBA00022777"/>
    </source>
</evidence>
<keyword evidence="3" id="KW-0902">Two-component regulatory system</keyword>
<evidence type="ECO:0000256" key="5">
    <source>
        <dbReference type="SAM" id="Phobius"/>
    </source>
</evidence>
<evidence type="ECO:0000313" key="8">
    <source>
        <dbReference type="EMBL" id="ANI91747.1"/>
    </source>
</evidence>
<keyword evidence="1" id="KW-0808">Transferase</keyword>
<dbReference type="CDD" id="cd16917">
    <property type="entry name" value="HATPase_UhpB-NarQ-NarX-like"/>
    <property type="match status" value="1"/>
</dbReference>
<dbReference type="InterPro" id="IPR003594">
    <property type="entry name" value="HATPase_dom"/>
</dbReference>
<dbReference type="GO" id="GO:0016301">
    <property type="term" value="F:kinase activity"/>
    <property type="evidence" value="ECO:0007669"/>
    <property type="project" value="UniProtKB-KW"/>
</dbReference>
<feature type="domain" description="Histidine kinase/HSP90-like ATPase" evidence="6">
    <location>
        <begin position="349"/>
        <end position="437"/>
    </location>
</feature>
<keyword evidence="9" id="KW-1185">Reference proteome</keyword>
<dbReference type="PANTHER" id="PTHR24421">
    <property type="entry name" value="NITRATE/NITRITE SENSOR PROTEIN NARX-RELATED"/>
    <property type="match status" value="1"/>
</dbReference>
<name>A0A173LKC3_9ACTN</name>
<dbReference type="KEGG" id="dtm:BJL86_0954"/>
<evidence type="ECO:0000259" key="6">
    <source>
        <dbReference type="Pfam" id="PF02518"/>
    </source>
</evidence>
<accession>A0A173LKC3</accession>
<gene>
    <name evidence="8" type="ORF">BJL86_0954</name>
</gene>
<feature type="transmembrane region" description="Helical" evidence="5">
    <location>
        <begin position="135"/>
        <end position="156"/>
    </location>
</feature>
<evidence type="ECO:0000313" key="9">
    <source>
        <dbReference type="Proteomes" id="UP000186104"/>
    </source>
</evidence>
<proteinExistence type="predicted"/>
<dbReference type="Gene3D" id="3.30.565.10">
    <property type="entry name" value="Histidine kinase-like ATPase, C-terminal domain"/>
    <property type="match status" value="1"/>
</dbReference>
<dbReference type="RefSeq" id="WP_082908584.1">
    <property type="nucleotide sequence ID" value="NZ_CP015961.1"/>
</dbReference>
<dbReference type="Pfam" id="PF04024">
    <property type="entry name" value="PspC"/>
    <property type="match status" value="1"/>
</dbReference>
<organism evidence="8 9">
    <name type="scientific">Dietzia timorensis</name>
    <dbReference type="NCBI Taxonomy" id="499555"/>
    <lineage>
        <taxon>Bacteria</taxon>
        <taxon>Bacillati</taxon>
        <taxon>Actinomycetota</taxon>
        <taxon>Actinomycetes</taxon>
        <taxon>Mycobacteriales</taxon>
        <taxon>Dietziaceae</taxon>
        <taxon>Dietzia</taxon>
    </lineage>
</organism>
<evidence type="ECO:0000256" key="1">
    <source>
        <dbReference type="ARBA" id="ARBA00022679"/>
    </source>
</evidence>
<keyword evidence="5" id="KW-1133">Transmembrane helix</keyword>